<dbReference type="InterPro" id="IPR042099">
    <property type="entry name" value="ANL_N_sf"/>
</dbReference>
<dbReference type="GO" id="GO:0005524">
    <property type="term" value="F:ATP binding"/>
    <property type="evidence" value="ECO:0007669"/>
    <property type="project" value="UniProtKB-KW"/>
</dbReference>
<keyword evidence="5" id="KW-0436">Ligase</keyword>
<reference evidence="5 6" key="1">
    <citation type="submission" date="2018-09" db="EMBL/GenBank/DDBJ databases">
        <title>Complete genome sequence of Euzebya sp. DY32-46 isolated from seawater of Pacific Ocean.</title>
        <authorList>
            <person name="Xu L."/>
            <person name="Wu Y.-H."/>
            <person name="Xu X.-W."/>
        </authorList>
    </citation>
    <scope>NUCLEOTIDE SEQUENCE [LARGE SCALE GENOMIC DNA]</scope>
    <source>
        <strain evidence="5 6">DY32-46</strain>
    </source>
</reference>
<feature type="domain" description="AMP-dependent synthetase/ligase" evidence="4">
    <location>
        <begin position="42"/>
        <end position="457"/>
    </location>
</feature>
<dbReference type="Proteomes" id="UP000264006">
    <property type="component" value="Chromosome"/>
</dbReference>
<evidence type="ECO:0000256" key="2">
    <source>
        <dbReference type="ARBA" id="ARBA00022840"/>
    </source>
</evidence>
<evidence type="ECO:0000313" key="6">
    <source>
        <dbReference type="Proteomes" id="UP000264006"/>
    </source>
</evidence>
<sequence>MTDVAHTENPARQATTPPKNTTTTTGAADHVDLAWLTIGEALRERASRTPDDVVVREKDQGVYRAFTWSQYLQDATAFAWALRRRGFRPGQHVAVMGDPTYRFMVADAGVILAGGVAFGIYTTCSPEEVRHQIRTAGATTLVAENQEYVDRFFEVAEDCPSVNHVVVDDTRALFGYDDARIEAFDDLLDEGNAATPQEVAEVHEAAKTVSVDDPAMLIFTSGTTGPSKAAMISHRNVLVGGALQLCTVFPELHREDEVRIVAHLSLAHAFERIIALYSPILSRIVVHTGEGLENLSTTLYEVQPNMFHAVPRVWQKFAAGAITRVERAGGLKQRAYQLAMRVAKRHRRSPSALTRFGYLFARLLVFRPMLRKFGLAKVRFGITGGTHIPPEVQRTWQLWGVNLLNALGMTEVGFIAFQTGQFPEPGSVGTPVPDIAVQVAEDHELLYRGPGVFLGYLNQPEKTEEVFEGEWFASGDVGEINDEGHLVLRDRKKDIMITAGGKNITPSLIENVMKASPYISELVLIADGRKFPTALVEIDRETVEDWARSNGHLYTSFGSLTRLPEVLHLIEGQIAKGNEELARVEQVKRFRIIPKELDPEEGDTTPTRKVRRGQFQKMFADLVEDMYAEEAAELARFS</sequence>
<name>A0A346XWV8_9ACTN</name>
<dbReference type="PANTHER" id="PTHR43272">
    <property type="entry name" value="LONG-CHAIN-FATTY-ACID--COA LIGASE"/>
    <property type="match status" value="1"/>
</dbReference>
<dbReference type="PROSITE" id="PS00455">
    <property type="entry name" value="AMP_BINDING"/>
    <property type="match status" value="1"/>
</dbReference>
<dbReference type="RefSeq" id="WP_164710338.1">
    <property type="nucleotide sequence ID" value="NZ_CP031165.1"/>
</dbReference>
<accession>A0A346XWV8</accession>
<dbReference type="InterPro" id="IPR000873">
    <property type="entry name" value="AMP-dep_synth/lig_dom"/>
</dbReference>
<dbReference type="SUPFAM" id="SSF56801">
    <property type="entry name" value="Acetyl-CoA synthetase-like"/>
    <property type="match status" value="1"/>
</dbReference>
<dbReference type="Pfam" id="PF00501">
    <property type="entry name" value="AMP-binding"/>
    <property type="match status" value="1"/>
</dbReference>
<dbReference type="Pfam" id="PF23562">
    <property type="entry name" value="AMP-binding_C_3"/>
    <property type="match status" value="1"/>
</dbReference>
<feature type="compositionally biased region" description="Low complexity" evidence="3">
    <location>
        <begin position="15"/>
        <end position="25"/>
    </location>
</feature>
<dbReference type="GO" id="GO:0016020">
    <property type="term" value="C:membrane"/>
    <property type="evidence" value="ECO:0007669"/>
    <property type="project" value="TreeGrafter"/>
</dbReference>
<proteinExistence type="predicted"/>
<protein>
    <submittedName>
        <fullName evidence="5">Long-chain-fatty-acid--CoA ligase</fullName>
    </submittedName>
</protein>
<evidence type="ECO:0000256" key="1">
    <source>
        <dbReference type="ARBA" id="ARBA00022741"/>
    </source>
</evidence>
<dbReference type="KEGG" id="euz:DVS28_a2020"/>
<dbReference type="PANTHER" id="PTHR43272:SF33">
    <property type="entry name" value="AMP-BINDING DOMAIN-CONTAINING PROTEIN-RELATED"/>
    <property type="match status" value="1"/>
</dbReference>
<evidence type="ECO:0000313" key="5">
    <source>
        <dbReference type="EMBL" id="AXV06705.1"/>
    </source>
</evidence>
<keyword evidence="2" id="KW-0067">ATP-binding</keyword>
<dbReference type="GO" id="GO:0004467">
    <property type="term" value="F:long-chain fatty acid-CoA ligase activity"/>
    <property type="evidence" value="ECO:0007669"/>
    <property type="project" value="TreeGrafter"/>
</dbReference>
<evidence type="ECO:0000259" key="4">
    <source>
        <dbReference type="Pfam" id="PF00501"/>
    </source>
</evidence>
<keyword evidence="6" id="KW-1185">Reference proteome</keyword>
<dbReference type="InterPro" id="IPR020845">
    <property type="entry name" value="AMP-binding_CS"/>
</dbReference>
<dbReference type="EMBL" id="CP031165">
    <property type="protein sequence ID" value="AXV06705.1"/>
    <property type="molecule type" value="Genomic_DNA"/>
</dbReference>
<organism evidence="5 6">
    <name type="scientific">Euzebya pacifica</name>
    <dbReference type="NCBI Taxonomy" id="1608957"/>
    <lineage>
        <taxon>Bacteria</taxon>
        <taxon>Bacillati</taxon>
        <taxon>Actinomycetota</taxon>
        <taxon>Nitriliruptoria</taxon>
        <taxon>Euzebyales</taxon>
    </lineage>
</organism>
<evidence type="ECO:0000256" key="3">
    <source>
        <dbReference type="SAM" id="MobiDB-lite"/>
    </source>
</evidence>
<dbReference type="Gene3D" id="3.40.50.12780">
    <property type="entry name" value="N-terminal domain of ligase-like"/>
    <property type="match status" value="1"/>
</dbReference>
<feature type="region of interest" description="Disordered" evidence="3">
    <location>
        <begin position="1"/>
        <end position="26"/>
    </location>
</feature>
<keyword evidence="1" id="KW-0547">Nucleotide-binding</keyword>
<gene>
    <name evidence="5" type="ORF">DVS28_a2020</name>
</gene>
<dbReference type="AlphaFoldDB" id="A0A346XWV8"/>